<accession>A0A6P2BZ28</accession>
<dbReference type="RefSeq" id="WP_145854264.1">
    <property type="nucleotide sequence ID" value="NZ_RPFW01000003.1"/>
</dbReference>
<organism evidence="2 3">
    <name type="scientific">Trebonia kvetii</name>
    <dbReference type="NCBI Taxonomy" id="2480626"/>
    <lineage>
        <taxon>Bacteria</taxon>
        <taxon>Bacillati</taxon>
        <taxon>Actinomycetota</taxon>
        <taxon>Actinomycetes</taxon>
        <taxon>Streptosporangiales</taxon>
        <taxon>Treboniaceae</taxon>
        <taxon>Trebonia</taxon>
    </lineage>
</organism>
<reference evidence="2 3" key="1">
    <citation type="submission" date="2018-11" db="EMBL/GenBank/DDBJ databases">
        <title>Trebonia kvetii gen.nov., sp.nov., a novel acidophilic actinobacterium, and proposal of the new actinobacterial family Treboniaceae fam. nov.</title>
        <authorList>
            <person name="Rapoport D."/>
            <person name="Sagova-Mareckova M."/>
            <person name="Sedlacek I."/>
            <person name="Provaznik J."/>
            <person name="Kralova S."/>
            <person name="Pavlinic D."/>
            <person name="Benes V."/>
            <person name="Kopecky J."/>
        </authorList>
    </citation>
    <scope>NUCLEOTIDE SEQUENCE [LARGE SCALE GENOMIC DNA]</scope>
    <source>
        <strain evidence="2 3">15Tr583</strain>
    </source>
</reference>
<name>A0A6P2BZ28_9ACTN</name>
<comment type="caution">
    <text evidence="2">The sequence shown here is derived from an EMBL/GenBank/DDBJ whole genome shotgun (WGS) entry which is preliminary data.</text>
</comment>
<evidence type="ECO:0000313" key="2">
    <source>
        <dbReference type="EMBL" id="TVZ04372.1"/>
    </source>
</evidence>
<dbReference type="InterPro" id="IPR050789">
    <property type="entry name" value="Diverse_Enzym_Activities"/>
</dbReference>
<evidence type="ECO:0000313" key="3">
    <source>
        <dbReference type="Proteomes" id="UP000460272"/>
    </source>
</evidence>
<dbReference type="PANTHER" id="PTHR43283">
    <property type="entry name" value="BETA-LACTAMASE-RELATED"/>
    <property type="match status" value="1"/>
</dbReference>
<dbReference type="InterPro" id="IPR001466">
    <property type="entry name" value="Beta-lactam-related"/>
</dbReference>
<keyword evidence="2" id="KW-0378">Hydrolase</keyword>
<dbReference type="InterPro" id="IPR012338">
    <property type="entry name" value="Beta-lactam/transpept-like"/>
</dbReference>
<proteinExistence type="predicted"/>
<protein>
    <submittedName>
        <fullName evidence="2">Class A beta-lactamase-related serine hydrolase</fullName>
    </submittedName>
</protein>
<keyword evidence="3" id="KW-1185">Reference proteome</keyword>
<dbReference type="Pfam" id="PF00144">
    <property type="entry name" value="Beta-lactamase"/>
    <property type="match status" value="1"/>
</dbReference>
<dbReference type="EMBL" id="RPFW01000003">
    <property type="protein sequence ID" value="TVZ04372.1"/>
    <property type="molecule type" value="Genomic_DNA"/>
</dbReference>
<dbReference type="Gene3D" id="3.40.710.10">
    <property type="entry name" value="DD-peptidase/beta-lactamase superfamily"/>
    <property type="match status" value="1"/>
</dbReference>
<dbReference type="PANTHER" id="PTHR43283:SF3">
    <property type="entry name" value="BETA-LACTAMASE FAMILY PROTEIN (AFU_ORTHOLOGUE AFUA_5G07500)"/>
    <property type="match status" value="1"/>
</dbReference>
<dbReference type="Proteomes" id="UP000460272">
    <property type="component" value="Unassembled WGS sequence"/>
</dbReference>
<dbReference type="AlphaFoldDB" id="A0A6P2BZ28"/>
<sequence>MTGGFTDDGLAALDAALARHTASGAVPGLVALVARGGQVHITTAGHPSLGDDAPIGRDAIFRIASLTKPVTGVAAMLLIQDGAMALDDPVAPWLPELSEPRVLRSYDAELSDTVPAERAITVEDLLSFRLGFGSIFTPKPLPILEAEQALELKTLGPPWPPTRHTPDQWIAAFGSLPLLDQPGERFRYNTGATLTGILIERVAGAPFAEVLSKRVFEPLGMTDTAFWVPSGKMGRFTTMYAPSQAARHFGGSGADGAELTLIDRPDGWYAVPPSLPDGAAGLVSTIDDIGAFAAMLAADGGGLLSPSSVALMLRDRATARDRAEQPWFFGEHLGWGLAMSVPADGVAPDAAADGMPRGYGWEGGSGTAWRNDPATGLTGILLTQRMMTSPEPPPVARDFWSAAYAAIAR</sequence>
<dbReference type="GO" id="GO:0016787">
    <property type="term" value="F:hydrolase activity"/>
    <property type="evidence" value="ECO:0007669"/>
    <property type="project" value="UniProtKB-KW"/>
</dbReference>
<feature type="domain" description="Beta-lactamase-related" evidence="1">
    <location>
        <begin position="13"/>
        <end position="389"/>
    </location>
</feature>
<dbReference type="OrthoDB" id="4281716at2"/>
<evidence type="ECO:0000259" key="1">
    <source>
        <dbReference type="Pfam" id="PF00144"/>
    </source>
</evidence>
<dbReference type="SUPFAM" id="SSF56601">
    <property type="entry name" value="beta-lactamase/transpeptidase-like"/>
    <property type="match status" value="1"/>
</dbReference>
<gene>
    <name evidence="2" type="ORF">EAS64_18560</name>
</gene>